<evidence type="ECO:0000313" key="13">
    <source>
        <dbReference type="Proteomes" id="UP000653454"/>
    </source>
</evidence>
<evidence type="ECO:0000256" key="5">
    <source>
        <dbReference type="ARBA" id="ARBA00022490"/>
    </source>
</evidence>
<evidence type="ECO:0000256" key="3">
    <source>
        <dbReference type="ARBA" id="ARBA00009071"/>
    </source>
</evidence>
<keyword evidence="6" id="KW-0282">Flagellum</keyword>
<evidence type="ECO:0000313" key="12">
    <source>
        <dbReference type="EMBL" id="CAG9102956.1"/>
    </source>
</evidence>
<dbReference type="InterPro" id="IPR042815">
    <property type="entry name" value="DRC10"/>
</dbReference>
<keyword evidence="5" id="KW-0963">Cytoplasm</keyword>
<proteinExistence type="inferred from homology"/>
<evidence type="ECO:0000256" key="10">
    <source>
        <dbReference type="SAM" id="Coils"/>
    </source>
</evidence>
<keyword evidence="9" id="KW-0966">Cell projection</keyword>
<protein>
    <recommendedName>
        <fullName evidence="4">Dynein regulatory complex protein 10</fullName>
    </recommendedName>
</protein>
<evidence type="ECO:0000256" key="6">
    <source>
        <dbReference type="ARBA" id="ARBA00022846"/>
    </source>
</evidence>
<dbReference type="PANTHER" id="PTHR31598">
    <property type="entry name" value="IQ DOMAIN-CONTAINING PROTEIN D"/>
    <property type="match status" value="1"/>
</dbReference>
<comment type="caution">
    <text evidence="12">The sequence shown here is derived from an EMBL/GenBank/DDBJ whole genome shotgun (WGS) entry which is preliminary data.</text>
</comment>
<evidence type="ECO:0000256" key="1">
    <source>
        <dbReference type="ARBA" id="ARBA00003029"/>
    </source>
</evidence>
<evidence type="ECO:0000256" key="9">
    <source>
        <dbReference type="ARBA" id="ARBA00023273"/>
    </source>
</evidence>
<evidence type="ECO:0000256" key="4">
    <source>
        <dbReference type="ARBA" id="ARBA00021752"/>
    </source>
</evidence>
<feature type="coiled-coil region" evidence="10">
    <location>
        <begin position="225"/>
        <end position="252"/>
    </location>
</feature>
<feature type="coiled-coil region" evidence="10">
    <location>
        <begin position="322"/>
        <end position="363"/>
    </location>
</feature>
<organism evidence="12 13">
    <name type="scientific">Plutella xylostella</name>
    <name type="common">Diamondback moth</name>
    <name type="synonym">Plutella maculipennis</name>
    <dbReference type="NCBI Taxonomy" id="51655"/>
    <lineage>
        <taxon>Eukaryota</taxon>
        <taxon>Metazoa</taxon>
        <taxon>Ecdysozoa</taxon>
        <taxon>Arthropoda</taxon>
        <taxon>Hexapoda</taxon>
        <taxon>Insecta</taxon>
        <taxon>Pterygota</taxon>
        <taxon>Neoptera</taxon>
        <taxon>Endopterygota</taxon>
        <taxon>Lepidoptera</taxon>
        <taxon>Glossata</taxon>
        <taxon>Ditrysia</taxon>
        <taxon>Yponomeutoidea</taxon>
        <taxon>Plutellidae</taxon>
        <taxon>Plutella</taxon>
    </lineage>
</organism>
<dbReference type="AlphaFoldDB" id="A0A8S4DR74"/>
<evidence type="ECO:0000256" key="11">
    <source>
        <dbReference type="SAM" id="MobiDB-lite"/>
    </source>
</evidence>
<dbReference type="Proteomes" id="UP000653454">
    <property type="component" value="Unassembled WGS sequence"/>
</dbReference>
<keyword evidence="10" id="KW-0175">Coiled coil</keyword>
<feature type="region of interest" description="Disordered" evidence="11">
    <location>
        <begin position="1"/>
        <end position="43"/>
    </location>
</feature>
<evidence type="ECO:0000256" key="8">
    <source>
        <dbReference type="ARBA" id="ARBA00023212"/>
    </source>
</evidence>
<feature type="compositionally biased region" description="Low complexity" evidence="11">
    <location>
        <begin position="7"/>
        <end position="29"/>
    </location>
</feature>
<dbReference type="EMBL" id="CAJHNJ030000007">
    <property type="protein sequence ID" value="CAG9102956.1"/>
    <property type="molecule type" value="Genomic_DNA"/>
</dbReference>
<keyword evidence="7" id="KW-0969">Cilium</keyword>
<keyword evidence="8" id="KW-0206">Cytoskeleton</keyword>
<dbReference type="PANTHER" id="PTHR31598:SF1">
    <property type="entry name" value="DYNEIN REGULATORY COMPLEX PROTEIN 10"/>
    <property type="match status" value="1"/>
</dbReference>
<comment type="function">
    <text evidence="1">Component of the nexin-dynein regulatory complex (N-DRC), a key regulator of ciliary/flagellar motility which maintains the alignment and integrity of the distal axoneme and regulates microtubule sliding in motile axonemes.</text>
</comment>
<name>A0A8S4DR74_PLUXY</name>
<gene>
    <name evidence="12" type="ORF">PLXY2_LOCUS2797</name>
</gene>
<evidence type="ECO:0000256" key="2">
    <source>
        <dbReference type="ARBA" id="ARBA00004611"/>
    </source>
</evidence>
<accession>A0A8S4DR74</accession>
<keyword evidence="13" id="KW-1185">Reference proteome</keyword>
<comment type="subcellular location">
    <subcellularLocation>
        <location evidence="2">Cytoplasm</location>
        <location evidence="2">Cytoskeleton</location>
        <location evidence="2">Flagellum axoneme</location>
    </subcellularLocation>
</comment>
<comment type="similarity">
    <text evidence="3">Belongs to the DRC10 family.</text>
</comment>
<reference evidence="12" key="1">
    <citation type="submission" date="2020-11" db="EMBL/GenBank/DDBJ databases">
        <authorList>
            <person name="Whiteford S."/>
        </authorList>
    </citation>
    <scope>NUCLEOTIDE SEQUENCE</scope>
</reference>
<evidence type="ECO:0000256" key="7">
    <source>
        <dbReference type="ARBA" id="ARBA00023069"/>
    </source>
</evidence>
<sequence>MEVQSISAGTLQSTQSTSSKSASSRSSQALDSQPRDEDFTKDNSASPIDLECYIQAERISKILGEAIFKTKLALCIPNLVQDFKNLSAILSAQDMEELIFIFEQYENPQFSGTAINAEALEDIKSGVMSLKHRLNPELSHLLAILNSYPDFKPMVEDIVKEDKPVSHGLEYLMTLERFRELMQRQTRLTAVAELAGKMRQRKIEASNDGYIDKIHEYTKLLHEENTNFEKSIKDKKDIIAKLEAELSWLESEASIKLKKKILDSDRQMVLASRQHAVKHELLKDEETEVRTAYETLLKTHLADEKNQRQRRFKVETQLVSWLQKYDAEMGDKQAELDEFTDKLEEEERRCRELEEQLAEQDKAYLPLMEEREAEYEQEMMQKMHKFMLEHAARVVQTAWREVLANRAEKKKLRKLQKKIAEGDTKKTKKLKEKLKKK</sequence>